<feature type="transmembrane region" description="Helical" evidence="9">
    <location>
        <begin position="172"/>
        <end position="193"/>
    </location>
</feature>
<dbReference type="PANTHER" id="PTHR33362">
    <property type="entry name" value="SIALIC ACID TRAP TRANSPORTER PERMEASE PROTEIN SIAT-RELATED"/>
    <property type="match status" value="1"/>
</dbReference>
<comment type="subcellular location">
    <subcellularLocation>
        <location evidence="1 8">Cell inner membrane</location>
        <topology evidence="1 8">Multi-pass membrane protein</topology>
    </subcellularLocation>
</comment>
<evidence type="ECO:0000256" key="4">
    <source>
        <dbReference type="ARBA" id="ARBA00022519"/>
    </source>
</evidence>
<keyword evidence="5 9" id="KW-0812">Transmembrane</keyword>
<evidence type="ECO:0000313" key="12">
    <source>
        <dbReference type="EMBL" id="MEI5997859.1"/>
    </source>
</evidence>
<keyword evidence="3" id="KW-1003">Cell membrane</keyword>
<organism evidence="12 13">
    <name type="scientific">Paraburkholderia bengalensis</name>
    <dbReference type="NCBI Taxonomy" id="2747562"/>
    <lineage>
        <taxon>Bacteria</taxon>
        <taxon>Pseudomonadati</taxon>
        <taxon>Pseudomonadota</taxon>
        <taxon>Betaproteobacteria</taxon>
        <taxon>Burkholderiales</taxon>
        <taxon>Burkholderiaceae</taxon>
        <taxon>Paraburkholderia</taxon>
    </lineage>
</organism>
<feature type="transmembrane region" description="Helical" evidence="9">
    <location>
        <begin position="410"/>
        <end position="429"/>
    </location>
</feature>
<dbReference type="Pfam" id="PF06808">
    <property type="entry name" value="DctM"/>
    <property type="match status" value="1"/>
</dbReference>
<evidence type="ECO:0000256" key="8">
    <source>
        <dbReference type="RuleBase" id="RU369079"/>
    </source>
</evidence>
<evidence type="ECO:0000256" key="3">
    <source>
        <dbReference type="ARBA" id="ARBA00022475"/>
    </source>
</evidence>
<accession>A0ABU8IQU8</accession>
<feature type="transmembrane region" description="Helical" evidence="9">
    <location>
        <begin position="199"/>
        <end position="232"/>
    </location>
</feature>
<evidence type="ECO:0000256" key="1">
    <source>
        <dbReference type="ARBA" id="ARBA00004429"/>
    </source>
</evidence>
<comment type="caution">
    <text evidence="12">The sequence shown here is derived from an EMBL/GenBank/DDBJ whole genome shotgun (WGS) entry which is preliminary data.</text>
</comment>
<feature type="transmembrane region" description="Helical" evidence="9">
    <location>
        <begin position="25"/>
        <end position="50"/>
    </location>
</feature>
<dbReference type="InterPro" id="IPR055348">
    <property type="entry name" value="DctQ"/>
</dbReference>
<sequence length="620" mass="65720">MAHTLRVSHSEASSTADKCENVLEALLYVGAGTLLVVEVFLLAAGVLARYVFGKPLVWSDELSSILFIWLAVFGACIAFRRKEHMRMTSFSAPAGERTRSFLDVMAIVLPMVFLSLALQSAYDYAAAQSFMTMPALEISGAWRAAALPVGLLLMWVFGLLELIRHQHFVSVCWAVGLSVAAAYGLYLCSPLFAELGKWNLAIFFVGFVSAGVFSGIPIAFCFGLATVAYLQLTTPVPLMVLMGRLDEGMSHQILLAIPLFIFLGFLMEATGMARRIVEFFASVVGHRKDGLSYVLVGAMYTVSGISGSKSADIAAIAPALVPEMRRRGESDGEVAALLSATGAQTETIPPSLALIAISSAAGVSTSALFTGGMLPGAVMGILLCWYVWWRKRGSEATGGRRSSFREAMRKLAMALPALILPFLIKSAVVEGVATATEVSTIGIAYAIVYSVMFGGGVTWSTLGRIFVRTTSLAGAILFIVGTATSMAWALAQSGFSQDLASAFLHLPGGAITFWIVSIAVFVVIGSVLEGIPAIALLAPLLLPIAKGLSINEVHYSMVIILSMGIGYFAPPFGIGYYTTCAISGVEPNAAMRPMLGFIAVLALGVAIIAAVPWLSTGFLH</sequence>
<keyword evidence="7 9" id="KW-0472">Membrane</keyword>
<dbReference type="Proteomes" id="UP001386437">
    <property type="component" value="Unassembled WGS sequence"/>
</dbReference>
<keyword evidence="13" id="KW-1185">Reference proteome</keyword>
<name>A0ABU8IQU8_9BURK</name>
<evidence type="ECO:0000256" key="5">
    <source>
        <dbReference type="ARBA" id="ARBA00022692"/>
    </source>
</evidence>
<feature type="transmembrane region" description="Helical" evidence="9">
    <location>
        <begin position="253"/>
        <end position="273"/>
    </location>
</feature>
<evidence type="ECO:0000256" key="7">
    <source>
        <dbReference type="ARBA" id="ARBA00023136"/>
    </source>
</evidence>
<evidence type="ECO:0000259" key="11">
    <source>
        <dbReference type="Pfam" id="PF06808"/>
    </source>
</evidence>
<comment type="function">
    <text evidence="8">Part of the tripartite ATP-independent periplasmic (TRAP) transport system.</text>
</comment>
<protein>
    <submittedName>
        <fullName evidence="12">TRAP transporter large permease subunit</fullName>
    </submittedName>
</protein>
<feature type="transmembrane region" description="Helical" evidence="9">
    <location>
        <begin position="62"/>
        <end position="79"/>
    </location>
</feature>
<feature type="transmembrane region" description="Helical" evidence="9">
    <location>
        <begin position="511"/>
        <end position="541"/>
    </location>
</feature>
<feature type="transmembrane region" description="Helical" evidence="9">
    <location>
        <begin position="472"/>
        <end position="491"/>
    </location>
</feature>
<dbReference type="InterPro" id="IPR004681">
    <property type="entry name" value="TRAP_DctM"/>
</dbReference>
<dbReference type="EMBL" id="JACFYJ010000015">
    <property type="protein sequence ID" value="MEI5997859.1"/>
    <property type="molecule type" value="Genomic_DNA"/>
</dbReference>
<feature type="transmembrane region" description="Helical" evidence="9">
    <location>
        <begin position="594"/>
        <end position="614"/>
    </location>
</feature>
<dbReference type="PANTHER" id="PTHR33362:SF2">
    <property type="entry name" value="TRAP TRANSPORTER LARGE PERMEASE PROTEIN"/>
    <property type="match status" value="1"/>
</dbReference>
<keyword evidence="6 9" id="KW-1133">Transmembrane helix</keyword>
<dbReference type="RefSeq" id="WP_336598069.1">
    <property type="nucleotide sequence ID" value="NZ_JACFYJ010000015.1"/>
</dbReference>
<keyword evidence="2 8" id="KW-0813">Transport</keyword>
<feature type="transmembrane region" description="Helical" evidence="9">
    <location>
        <begin position="367"/>
        <end position="389"/>
    </location>
</feature>
<feature type="domain" description="Tripartite ATP-independent periplasmic transporters DctQ component" evidence="10">
    <location>
        <begin position="40"/>
        <end position="165"/>
    </location>
</feature>
<dbReference type="InterPro" id="IPR010656">
    <property type="entry name" value="DctM"/>
</dbReference>
<proteinExistence type="predicted"/>
<evidence type="ECO:0000256" key="2">
    <source>
        <dbReference type="ARBA" id="ARBA00022448"/>
    </source>
</evidence>
<feature type="transmembrane region" description="Helical" evidence="9">
    <location>
        <begin position="553"/>
        <end position="574"/>
    </location>
</feature>
<gene>
    <name evidence="12" type="ORF">H3V53_11790</name>
</gene>
<evidence type="ECO:0000256" key="6">
    <source>
        <dbReference type="ARBA" id="ARBA00022989"/>
    </source>
</evidence>
<reference evidence="12 13" key="1">
    <citation type="journal article" date="2022" name="Arch. Microbiol.">
        <title>Paraburkholderia bengalensis sp. nov. isolated from roots of Oryza sativa, IR64.</title>
        <authorList>
            <person name="Nag P."/>
            <person name="Mondal N."/>
            <person name="Sarkar J."/>
            <person name="Das S."/>
        </authorList>
    </citation>
    <scope>NUCLEOTIDE SEQUENCE [LARGE SCALE GENOMIC DNA]</scope>
    <source>
        <strain evidence="12 13">IR64_4_BI</strain>
    </source>
</reference>
<feature type="transmembrane region" description="Helical" evidence="9">
    <location>
        <begin position="441"/>
        <end position="460"/>
    </location>
</feature>
<feature type="transmembrane region" description="Helical" evidence="9">
    <location>
        <begin position="100"/>
        <end position="122"/>
    </location>
</feature>
<evidence type="ECO:0000313" key="13">
    <source>
        <dbReference type="Proteomes" id="UP001386437"/>
    </source>
</evidence>
<feature type="domain" description="TRAP C4-dicarboxylate transport system permease DctM subunit" evidence="11">
    <location>
        <begin position="209"/>
        <end position="614"/>
    </location>
</feature>
<dbReference type="Pfam" id="PF04290">
    <property type="entry name" value="DctQ"/>
    <property type="match status" value="1"/>
</dbReference>
<feature type="transmembrane region" description="Helical" evidence="9">
    <location>
        <begin position="142"/>
        <end position="160"/>
    </location>
</feature>
<evidence type="ECO:0000259" key="10">
    <source>
        <dbReference type="Pfam" id="PF04290"/>
    </source>
</evidence>
<keyword evidence="4 8" id="KW-0997">Cell inner membrane</keyword>
<evidence type="ECO:0000256" key="9">
    <source>
        <dbReference type="SAM" id="Phobius"/>
    </source>
</evidence>